<feature type="transmembrane region" description="Helical" evidence="6">
    <location>
        <begin position="218"/>
        <end position="239"/>
    </location>
</feature>
<feature type="transmembrane region" description="Helical" evidence="6">
    <location>
        <begin position="330"/>
        <end position="347"/>
    </location>
</feature>
<dbReference type="Pfam" id="PF00083">
    <property type="entry name" value="Sugar_tr"/>
    <property type="match status" value="2"/>
</dbReference>
<keyword evidence="8" id="KW-0762">Sugar transport</keyword>
<dbReference type="PROSITE" id="PS00217">
    <property type="entry name" value="SUGAR_TRANSPORT_2"/>
    <property type="match status" value="1"/>
</dbReference>
<feature type="transmembrane region" description="Helical" evidence="6">
    <location>
        <begin position="274"/>
        <end position="293"/>
    </location>
</feature>
<gene>
    <name evidence="8" type="primary">SLC2A1_1</name>
    <name evidence="8" type="ORF">FJT64_023459</name>
</gene>
<sequence length="371" mass="40277">MATQEAPMAEKEDLDLNGVKLEERPITGAGAVLRKTEGFTLRLCLAIVATVFGSAFQHGYNTGVVNSPKTIIEQWVNGTYYSRYSEYISPEGITGIWSVTVSIFCVGGMLGAMFTGMFSDKFGRKGGLLINNLFAIIGGILQGFSPLAGSYEMLIVGRFFCGVNCGLNAGLAPMYLTEISPIHLRGAIGSLYQLLVTISILISQVLGMRNVLGTADLWPYLLALTIAPAIFQLAVLPLCPESPRFTLINKDNEVIFFSTDIYKRAGLDEMQAQSATLGMGAMNVLMTVVSVILVEKAGRKTLQLIGLSGMFTTTVLLTLCLALKNAMGPFVFLIFATVLAVSVIFTWKKVPETKNKPIDEITAMFRQQAYK</sequence>
<accession>A0A6A4WHT5</accession>
<dbReference type="GO" id="GO:0015149">
    <property type="term" value="F:hexose transmembrane transporter activity"/>
    <property type="evidence" value="ECO:0007669"/>
    <property type="project" value="TreeGrafter"/>
</dbReference>
<evidence type="ECO:0000256" key="6">
    <source>
        <dbReference type="SAM" id="Phobius"/>
    </source>
</evidence>
<dbReference type="Gene3D" id="1.20.1250.20">
    <property type="entry name" value="MFS general substrate transporter like domains"/>
    <property type="match status" value="3"/>
</dbReference>
<dbReference type="InterPro" id="IPR020846">
    <property type="entry name" value="MFS_dom"/>
</dbReference>
<dbReference type="Proteomes" id="UP000440578">
    <property type="component" value="Unassembled WGS sequence"/>
</dbReference>
<dbReference type="InterPro" id="IPR003663">
    <property type="entry name" value="Sugar/inositol_transpt"/>
</dbReference>
<evidence type="ECO:0000256" key="3">
    <source>
        <dbReference type="ARBA" id="ARBA00022692"/>
    </source>
</evidence>
<feature type="transmembrane region" description="Helical" evidence="6">
    <location>
        <begin position="95"/>
        <end position="116"/>
    </location>
</feature>
<organism evidence="8 9">
    <name type="scientific">Amphibalanus amphitrite</name>
    <name type="common">Striped barnacle</name>
    <name type="synonym">Balanus amphitrite</name>
    <dbReference type="NCBI Taxonomy" id="1232801"/>
    <lineage>
        <taxon>Eukaryota</taxon>
        <taxon>Metazoa</taxon>
        <taxon>Ecdysozoa</taxon>
        <taxon>Arthropoda</taxon>
        <taxon>Crustacea</taxon>
        <taxon>Multicrustacea</taxon>
        <taxon>Cirripedia</taxon>
        <taxon>Thoracica</taxon>
        <taxon>Thoracicalcarea</taxon>
        <taxon>Balanomorpha</taxon>
        <taxon>Balanoidea</taxon>
        <taxon>Balanidae</taxon>
        <taxon>Amphibalaninae</taxon>
        <taxon>Amphibalanus</taxon>
    </lineage>
</organism>
<dbReference type="PROSITE" id="PS50850">
    <property type="entry name" value="MFS"/>
    <property type="match status" value="1"/>
</dbReference>
<dbReference type="InterPro" id="IPR045263">
    <property type="entry name" value="GLUT"/>
</dbReference>
<dbReference type="OrthoDB" id="4540492at2759"/>
<keyword evidence="2" id="KW-0813">Transport</keyword>
<dbReference type="GO" id="GO:0016020">
    <property type="term" value="C:membrane"/>
    <property type="evidence" value="ECO:0007669"/>
    <property type="project" value="UniProtKB-SubCell"/>
</dbReference>
<dbReference type="PANTHER" id="PTHR23503:SF8">
    <property type="entry name" value="FACILITATED GLUCOSE TRANSPORTER PROTEIN 1"/>
    <property type="match status" value="1"/>
</dbReference>
<feature type="transmembrane region" description="Helical" evidence="6">
    <location>
        <begin position="188"/>
        <end position="206"/>
    </location>
</feature>
<evidence type="ECO:0000313" key="9">
    <source>
        <dbReference type="Proteomes" id="UP000440578"/>
    </source>
</evidence>
<protein>
    <submittedName>
        <fullName evidence="8">Solute carrier family 2, facilitated glucose transporter member 1</fullName>
    </submittedName>
</protein>
<dbReference type="PANTHER" id="PTHR23503">
    <property type="entry name" value="SOLUTE CARRIER FAMILY 2"/>
    <property type="match status" value="1"/>
</dbReference>
<dbReference type="PRINTS" id="PR00171">
    <property type="entry name" value="SUGRTRNSPORT"/>
</dbReference>
<keyword evidence="3 6" id="KW-0812">Transmembrane</keyword>
<evidence type="ECO:0000256" key="2">
    <source>
        <dbReference type="ARBA" id="ARBA00022448"/>
    </source>
</evidence>
<feature type="domain" description="Major facilitator superfamily (MFS) profile" evidence="7">
    <location>
        <begin position="47"/>
        <end position="371"/>
    </location>
</feature>
<keyword evidence="9" id="KW-1185">Reference proteome</keyword>
<keyword evidence="5 6" id="KW-0472">Membrane</keyword>
<feature type="transmembrane region" description="Helical" evidence="6">
    <location>
        <begin position="39"/>
        <end position="60"/>
    </location>
</feature>
<feature type="transmembrane region" description="Helical" evidence="6">
    <location>
        <begin position="305"/>
        <end position="323"/>
    </location>
</feature>
<evidence type="ECO:0000259" key="7">
    <source>
        <dbReference type="PROSITE" id="PS50850"/>
    </source>
</evidence>
<evidence type="ECO:0000256" key="4">
    <source>
        <dbReference type="ARBA" id="ARBA00022989"/>
    </source>
</evidence>
<evidence type="ECO:0000256" key="1">
    <source>
        <dbReference type="ARBA" id="ARBA00004141"/>
    </source>
</evidence>
<name>A0A6A4WHT5_AMPAM</name>
<evidence type="ECO:0000313" key="8">
    <source>
        <dbReference type="EMBL" id="KAF0304809.1"/>
    </source>
</evidence>
<keyword evidence="4 6" id="KW-1133">Transmembrane helix</keyword>
<dbReference type="InterPro" id="IPR005828">
    <property type="entry name" value="MFS_sugar_transport-like"/>
</dbReference>
<feature type="transmembrane region" description="Helical" evidence="6">
    <location>
        <begin position="155"/>
        <end position="176"/>
    </location>
</feature>
<dbReference type="SUPFAM" id="SSF103473">
    <property type="entry name" value="MFS general substrate transporter"/>
    <property type="match status" value="1"/>
</dbReference>
<dbReference type="PROSITE" id="PS00216">
    <property type="entry name" value="SUGAR_TRANSPORT_1"/>
    <property type="match status" value="1"/>
</dbReference>
<comment type="subcellular location">
    <subcellularLocation>
        <location evidence="1">Membrane</location>
        <topology evidence="1">Multi-pass membrane protein</topology>
    </subcellularLocation>
</comment>
<dbReference type="InterPro" id="IPR036259">
    <property type="entry name" value="MFS_trans_sf"/>
</dbReference>
<reference evidence="8 9" key="1">
    <citation type="submission" date="2019-07" db="EMBL/GenBank/DDBJ databases">
        <title>Draft genome assembly of a fouling barnacle, Amphibalanus amphitrite (Darwin, 1854): The first reference genome for Thecostraca.</title>
        <authorList>
            <person name="Kim W."/>
        </authorList>
    </citation>
    <scope>NUCLEOTIDE SEQUENCE [LARGE SCALE GENOMIC DNA]</scope>
    <source>
        <strain evidence="8">SNU_AA5</strain>
        <tissue evidence="8">Soma without cirri and trophi</tissue>
    </source>
</reference>
<dbReference type="EMBL" id="VIIS01000809">
    <property type="protein sequence ID" value="KAF0304809.1"/>
    <property type="molecule type" value="Genomic_DNA"/>
</dbReference>
<proteinExistence type="predicted"/>
<dbReference type="AlphaFoldDB" id="A0A6A4WHT5"/>
<evidence type="ECO:0000256" key="5">
    <source>
        <dbReference type="ARBA" id="ARBA00023136"/>
    </source>
</evidence>
<feature type="transmembrane region" description="Helical" evidence="6">
    <location>
        <begin position="128"/>
        <end position="149"/>
    </location>
</feature>
<dbReference type="InterPro" id="IPR005829">
    <property type="entry name" value="Sugar_transporter_CS"/>
</dbReference>
<comment type="caution">
    <text evidence="8">The sequence shown here is derived from an EMBL/GenBank/DDBJ whole genome shotgun (WGS) entry which is preliminary data.</text>
</comment>